<organism evidence="2 3">
    <name type="scientific">Lactococcus protaetiae</name>
    <dbReference type="NCBI Taxonomy" id="2592653"/>
    <lineage>
        <taxon>Bacteria</taxon>
        <taxon>Bacillati</taxon>
        <taxon>Bacillota</taxon>
        <taxon>Bacilli</taxon>
        <taxon>Lactobacillales</taxon>
        <taxon>Streptococcaceae</taxon>
        <taxon>Lactococcus</taxon>
    </lineage>
</organism>
<dbReference type="KEGG" id="lack:FLP15_09710"/>
<dbReference type="AlphaFoldDB" id="A0A514Z9W6"/>
<sequence>MVEWKTERYFEPSSDVIGNVAKWGGRGLIALGAIENFNEYNAEYHNTGRAISYSAVATTIGVAAGTVGSAVGGAIALGVGAAATGFVATVAAPVVGAVVVGVAVGIGVKAAYDSNFLGTRDAINFVGDKINDVGKAFSNPLKSFKGAFGW</sequence>
<keyword evidence="1" id="KW-0472">Membrane</keyword>
<name>A0A514Z9W6_9LACT</name>
<proteinExistence type="predicted"/>
<dbReference type="Proteomes" id="UP000315128">
    <property type="component" value="Chromosome"/>
</dbReference>
<keyword evidence="3" id="KW-1185">Reference proteome</keyword>
<keyword evidence="1" id="KW-1133">Transmembrane helix</keyword>
<keyword evidence="1" id="KW-0812">Transmembrane</keyword>
<feature type="transmembrane region" description="Helical" evidence="1">
    <location>
        <begin position="55"/>
        <end position="79"/>
    </location>
</feature>
<evidence type="ECO:0000313" key="2">
    <source>
        <dbReference type="EMBL" id="QDK71380.1"/>
    </source>
</evidence>
<gene>
    <name evidence="2" type="ORF">FLP15_09710</name>
</gene>
<evidence type="ECO:0000313" key="3">
    <source>
        <dbReference type="Proteomes" id="UP000315128"/>
    </source>
</evidence>
<feature type="transmembrane region" description="Helical" evidence="1">
    <location>
        <begin position="85"/>
        <end position="108"/>
    </location>
</feature>
<dbReference type="EMBL" id="CP041356">
    <property type="protein sequence ID" value="QDK71380.1"/>
    <property type="molecule type" value="Genomic_DNA"/>
</dbReference>
<reference evidence="2 3" key="1">
    <citation type="submission" date="2019-07" db="EMBL/GenBank/DDBJ databases">
        <title>Genome sequencing of KACC 19320.</title>
        <authorList>
            <person name="Heo J."/>
            <person name="Kim S.-J."/>
            <person name="Kim J.-S."/>
            <person name="Hong S.-B."/>
            <person name="Kwon S.-W."/>
        </authorList>
    </citation>
    <scope>NUCLEOTIDE SEQUENCE [LARGE SCALE GENOMIC DNA]</scope>
    <source>
        <strain evidence="2 3">KACC 19320</strain>
    </source>
</reference>
<protein>
    <submittedName>
        <fullName evidence="2">Uncharacterized protein</fullName>
    </submittedName>
</protein>
<accession>A0A514Z9W6</accession>
<dbReference type="RefSeq" id="WP_142766949.1">
    <property type="nucleotide sequence ID" value="NZ_CP041356.1"/>
</dbReference>
<evidence type="ECO:0000256" key="1">
    <source>
        <dbReference type="SAM" id="Phobius"/>
    </source>
</evidence>